<proteinExistence type="predicted"/>
<dbReference type="Proteomes" id="UP000284892">
    <property type="component" value="Unassembled WGS sequence"/>
</dbReference>
<feature type="domain" description="Trimeric autotransporter adhesin YadA-like head" evidence="3">
    <location>
        <begin position="230"/>
        <end position="256"/>
    </location>
</feature>
<evidence type="ECO:0000256" key="2">
    <source>
        <dbReference type="SAM" id="SignalP"/>
    </source>
</evidence>
<evidence type="ECO:0000256" key="1">
    <source>
        <dbReference type="SAM" id="MobiDB-lite"/>
    </source>
</evidence>
<feature type="domain" description="Trimeric autotransporter adhesin YadA-like head" evidence="3">
    <location>
        <begin position="174"/>
        <end position="197"/>
    </location>
</feature>
<accession>A0A420DL48</accession>
<gene>
    <name evidence="4" type="ORF">BXY80_1910</name>
</gene>
<organism evidence="4 5">
    <name type="scientific">Ichthyenterobacterium magnum</name>
    <dbReference type="NCBI Taxonomy" id="1230530"/>
    <lineage>
        <taxon>Bacteria</taxon>
        <taxon>Pseudomonadati</taxon>
        <taxon>Bacteroidota</taxon>
        <taxon>Flavobacteriia</taxon>
        <taxon>Flavobacteriales</taxon>
        <taxon>Flavobacteriaceae</taxon>
        <taxon>Ichthyenterobacterium</taxon>
    </lineage>
</organism>
<dbReference type="Gene3D" id="2.150.10.10">
    <property type="entry name" value="Serralysin-like metalloprotease, C-terminal"/>
    <property type="match status" value="2"/>
</dbReference>
<feature type="signal peptide" evidence="2">
    <location>
        <begin position="1"/>
        <end position="19"/>
    </location>
</feature>
<dbReference type="Pfam" id="PF05658">
    <property type="entry name" value="YadA_head"/>
    <property type="match status" value="4"/>
</dbReference>
<reference evidence="4 5" key="1">
    <citation type="submission" date="2018-09" db="EMBL/GenBank/DDBJ databases">
        <title>Genomic Encyclopedia of Archaeal and Bacterial Type Strains, Phase II (KMG-II): from individual species to whole genera.</title>
        <authorList>
            <person name="Goeker M."/>
        </authorList>
    </citation>
    <scope>NUCLEOTIDE SEQUENCE [LARGE SCALE GENOMIC DNA]</scope>
    <source>
        <strain evidence="4 5">DSM 26283</strain>
    </source>
</reference>
<feature type="region of interest" description="Disordered" evidence="1">
    <location>
        <begin position="203"/>
        <end position="222"/>
    </location>
</feature>
<dbReference type="GO" id="GO:0019867">
    <property type="term" value="C:outer membrane"/>
    <property type="evidence" value="ECO:0007669"/>
    <property type="project" value="InterPro"/>
</dbReference>
<dbReference type="InterPro" id="IPR011049">
    <property type="entry name" value="Serralysin-like_metalloprot_C"/>
</dbReference>
<name>A0A420DL48_9FLAO</name>
<protein>
    <submittedName>
        <fullName evidence="4">Trimeric autotransporter adhesin</fullName>
    </submittedName>
</protein>
<dbReference type="SUPFAM" id="SSF101967">
    <property type="entry name" value="Adhesin YadA, collagen-binding domain"/>
    <property type="match status" value="2"/>
</dbReference>
<dbReference type="InterPro" id="IPR008640">
    <property type="entry name" value="Adhesin_Head_dom"/>
</dbReference>
<dbReference type="OrthoDB" id="9765957at2"/>
<dbReference type="EMBL" id="RAQJ01000003">
    <property type="protein sequence ID" value="RKE94897.1"/>
    <property type="molecule type" value="Genomic_DNA"/>
</dbReference>
<dbReference type="CDD" id="cd12820">
    <property type="entry name" value="LbR_YadA-like"/>
    <property type="match status" value="1"/>
</dbReference>
<feature type="domain" description="Trimeric autotransporter adhesin YadA-like head" evidence="3">
    <location>
        <begin position="202"/>
        <end position="228"/>
    </location>
</feature>
<comment type="caution">
    <text evidence="4">The sequence shown here is derived from an EMBL/GenBank/DDBJ whole genome shotgun (WGS) entry which is preliminary data.</text>
</comment>
<sequence length="630" mass="66446">MKTLYIAFFALLISFSVLAQNGINYKALIKDDNGNVIVYGNVDIEFSILENTTIIYKESQALLTDQNGIIITNIGNGIPISGTFNEIDWSKDNHFLNIKVDIGNGFTDLGTTQFMAVPYALNAKTANNVALEAINEGSGIGYRIIERNAADYGNIGLDAIDFSVSVLNSQDYGATGFRSIAAGSQTLASGLESLAIGIQTTASGDRSMASGNGTQATKESSVAMGQNTMASGNYAFATGQNTTASEESSTAMGSFSIASGKKSLAAGQTSIASGENAIALGKQATASGNNAFATGEQSKAQGVTSNALGNNVIAPSFTETAIGTFNEEYTPNNTTAFNVNDRLFTIGNGTSASNRSNALTVLKNGDIGVGITNPEARLDIRGGDWNLDAGNPGDFRIGNASHNFRIGIATGGGGAGITRMYTSSNDLIIGTSNSAVLKLDQNGELTAPSLTNTDIVNAGNQSVITKKYADDTYVKNATPIVREIMISGASFQPDDNNKPIPSELAGGPDLPAQNRYIFAQGIFYGVSDSGVYMTPVNLPVGSTITSISAYLYDNSVTNLEFKLKQKYLPTNFEFTFFTLTSNNSNSNQVLTYSTPIPILSNYSYYILIHPPSGQIWGNQGIKGVKISYTE</sequence>
<feature type="chain" id="PRO_5019006457" evidence="2">
    <location>
        <begin position="20"/>
        <end position="630"/>
    </location>
</feature>
<dbReference type="AlphaFoldDB" id="A0A420DL48"/>
<keyword evidence="5" id="KW-1185">Reference proteome</keyword>
<dbReference type="RefSeq" id="WP_120201299.1">
    <property type="nucleotide sequence ID" value="NZ_RAQJ01000003.1"/>
</dbReference>
<keyword evidence="2" id="KW-0732">Signal</keyword>
<feature type="domain" description="Trimeric autotransporter adhesin YadA-like head" evidence="3">
    <location>
        <begin position="272"/>
        <end position="295"/>
    </location>
</feature>
<evidence type="ECO:0000313" key="5">
    <source>
        <dbReference type="Proteomes" id="UP000284892"/>
    </source>
</evidence>
<evidence type="ECO:0000313" key="4">
    <source>
        <dbReference type="EMBL" id="RKE94897.1"/>
    </source>
</evidence>
<evidence type="ECO:0000259" key="3">
    <source>
        <dbReference type="Pfam" id="PF05658"/>
    </source>
</evidence>